<organism evidence="2 3">
    <name type="scientific">Sphingomonas koreensis</name>
    <dbReference type="NCBI Taxonomy" id="93064"/>
    <lineage>
        <taxon>Bacteria</taxon>
        <taxon>Pseudomonadati</taxon>
        <taxon>Pseudomonadota</taxon>
        <taxon>Alphaproteobacteria</taxon>
        <taxon>Sphingomonadales</taxon>
        <taxon>Sphingomonadaceae</taxon>
        <taxon>Sphingomonas</taxon>
    </lineage>
</organism>
<accession>A0AAJ4S2S4</accession>
<proteinExistence type="predicted"/>
<dbReference type="AlphaFoldDB" id="A0AAJ4S2S4"/>
<dbReference type="Proteomes" id="UP000286681">
    <property type="component" value="Unassembled WGS sequence"/>
</dbReference>
<gene>
    <name evidence="2" type="ORF">CA257_11665</name>
</gene>
<evidence type="ECO:0000313" key="2">
    <source>
        <dbReference type="EMBL" id="RSV02741.1"/>
    </source>
</evidence>
<comment type="caution">
    <text evidence="2">The sequence shown here is derived from an EMBL/GenBank/DDBJ whole genome shotgun (WGS) entry which is preliminary data.</text>
</comment>
<feature type="non-terminal residue" evidence="2">
    <location>
        <position position="60"/>
    </location>
</feature>
<evidence type="ECO:0000313" key="3">
    <source>
        <dbReference type="Proteomes" id="UP000286681"/>
    </source>
</evidence>
<feature type="compositionally biased region" description="Basic and acidic residues" evidence="1">
    <location>
        <begin position="45"/>
        <end position="60"/>
    </location>
</feature>
<protein>
    <submittedName>
        <fullName evidence="2">Uncharacterized protein</fullName>
    </submittedName>
</protein>
<name>A0AAJ4S2S4_9SPHN</name>
<reference evidence="2 3" key="1">
    <citation type="submission" date="2018-07" db="EMBL/GenBank/DDBJ databases">
        <title>Genomic and Epidemiologic Investigation of an Indolent Hospital Outbreak.</title>
        <authorList>
            <person name="Johnson R.C."/>
            <person name="Deming C."/>
            <person name="Conlan S."/>
            <person name="Zellmer C.J."/>
            <person name="Michelin A.V."/>
            <person name="Lee-Lin S."/>
            <person name="Thomas P.J."/>
            <person name="Park M."/>
            <person name="Weingarten R.A."/>
            <person name="Less J."/>
            <person name="Dekker J.P."/>
            <person name="Frank K.M."/>
            <person name="Musser K.A."/>
            <person name="Mcquiston J.R."/>
            <person name="Henderson D.K."/>
            <person name="Lau A.F."/>
            <person name="Palmore T.N."/>
            <person name="Segre J.A."/>
        </authorList>
    </citation>
    <scope>NUCLEOTIDE SEQUENCE [LARGE SCALE GENOMIC DNA]</scope>
    <source>
        <strain evidence="2 3">SK-NIH.Env10_0317</strain>
    </source>
</reference>
<dbReference type="EMBL" id="QQWO01000009">
    <property type="protein sequence ID" value="RSV02741.1"/>
    <property type="molecule type" value="Genomic_DNA"/>
</dbReference>
<feature type="region of interest" description="Disordered" evidence="1">
    <location>
        <begin position="1"/>
        <end position="60"/>
    </location>
</feature>
<sequence>MTCRPPVNVAEAQGTVLLEAKGMTETGEEGERARARKRRGNGGRGGERRGTEEGEGRGER</sequence>
<evidence type="ECO:0000256" key="1">
    <source>
        <dbReference type="SAM" id="MobiDB-lite"/>
    </source>
</evidence>